<dbReference type="InterPro" id="IPR011990">
    <property type="entry name" value="TPR-like_helical_dom_sf"/>
</dbReference>
<organism evidence="1 2">
    <name type="scientific">Vibrio parahaemolyticus</name>
    <dbReference type="NCBI Taxonomy" id="670"/>
    <lineage>
        <taxon>Bacteria</taxon>
        <taxon>Pseudomonadati</taxon>
        <taxon>Pseudomonadota</taxon>
        <taxon>Gammaproteobacteria</taxon>
        <taxon>Vibrionales</taxon>
        <taxon>Vibrionaceae</taxon>
        <taxon>Vibrio</taxon>
    </lineage>
</organism>
<evidence type="ECO:0000313" key="1">
    <source>
        <dbReference type="EMBL" id="NMU84069.1"/>
    </source>
</evidence>
<dbReference type="Proteomes" id="UP000518904">
    <property type="component" value="Unassembled WGS sequence"/>
</dbReference>
<dbReference type="EMBL" id="JABCLB010001368">
    <property type="protein sequence ID" value="NMU84069.1"/>
    <property type="molecule type" value="Genomic_DNA"/>
</dbReference>
<dbReference type="AlphaFoldDB" id="A0A7Y0XD70"/>
<dbReference type="SUPFAM" id="SSF48452">
    <property type="entry name" value="TPR-like"/>
    <property type="match status" value="1"/>
</dbReference>
<sequence length="81" mass="8964">RELAQVVAAQPQNNQARALLGLCLYQLNRLPEAIRELEAVHRAQPDDLGVAYALAHAYLSNDQIAPATELVERVFNRLDSA</sequence>
<protein>
    <submittedName>
        <fullName evidence="1">Tetratricopeptide repeat protein</fullName>
    </submittedName>
</protein>
<comment type="caution">
    <text evidence="1">The sequence shown here is derived from an EMBL/GenBank/DDBJ whole genome shotgun (WGS) entry which is preliminary data.</text>
</comment>
<evidence type="ECO:0000313" key="2">
    <source>
        <dbReference type="Proteomes" id="UP000518904"/>
    </source>
</evidence>
<feature type="non-terminal residue" evidence="1">
    <location>
        <position position="1"/>
    </location>
</feature>
<reference evidence="1 2" key="1">
    <citation type="submission" date="2020-04" db="EMBL/GenBank/DDBJ databases">
        <title>Whole-genome sequencing of Vibrio spp. from China reveals different genetic environments of blaCTX-M-14 among diverse lineages.</title>
        <authorList>
            <person name="Zheng Z."/>
            <person name="Ye L."/>
            <person name="Chen S."/>
        </authorList>
    </citation>
    <scope>NUCLEOTIDE SEQUENCE [LARGE SCALE GENOMIC DNA]</scope>
    <source>
        <strain evidence="1 2">Vb0551</strain>
    </source>
</reference>
<feature type="non-terminal residue" evidence="1">
    <location>
        <position position="81"/>
    </location>
</feature>
<dbReference type="Gene3D" id="1.25.40.10">
    <property type="entry name" value="Tetratricopeptide repeat domain"/>
    <property type="match status" value="1"/>
</dbReference>
<gene>
    <name evidence="1" type="ORF">HKB16_14380</name>
</gene>
<proteinExistence type="predicted"/>
<dbReference type="Pfam" id="PF14559">
    <property type="entry name" value="TPR_19"/>
    <property type="match status" value="1"/>
</dbReference>
<name>A0A7Y0XD70_VIBPH</name>
<accession>A0A7Y0XD70</accession>